<evidence type="ECO:0000256" key="10">
    <source>
        <dbReference type="SAM" id="MobiDB-lite"/>
    </source>
</evidence>
<feature type="region of interest" description="Disordered" evidence="10">
    <location>
        <begin position="295"/>
        <end position="316"/>
    </location>
</feature>
<evidence type="ECO:0000313" key="12">
    <source>
        <dbReference type="Proteomes" id="UP000822688"/>
    </source>
</evidence>
<dbReference type="PROSITE" id="PS00560">
    <property type="entry name" value="CARBOXYPEPT_SER_HIS"/>
    <property type="match status" value="1"/>
</dbReference>
<evidence type="ECO:0000256" key="9">
    <source>
        <dbReference type="RuleBase" id="RU361156"/>
    </source>
</evidence>
<feature type="signal peptide" evidence="9">
    <location>
        <begin position="1"/>
        <end position="30"/>
    </location>
</feature>
<protein>
    <recommendedName>
        <fullName evidence="9">Carboxypeptidase</fullName>
        <ecNumber evidence="9">3.4.16.-</ecNumber>
    </recommendedName>
</protein>
<accession>A0A8T0H8L1</accession>
<dbReference type="SUPFAM" id="SSF53474">
    <property type="entry name" value="alpha/beta-Hydrolases"/>
    <property type="match status" value="1"/>
</dbReference>
<dbReference type="EMBL" id="CM026428">
    <property type="protein sequence ID" value="KAG0567753.1"/>
    <property type="molecule type" value="Genomic_DNA"/>
</dbReference>
<dbReference type="FunFam" id="3.40.50.1820:FF:000143">
    <property type="entry name" value="Carboxypeptidase"/>
    <property type="match status" value="1"/>
</dbReference>
<gene>
    <name evidence="11" type="ORF">KC19_7G157800</name>
</gene>
<dbReference type="InterPro" id="IPR001563">
    <property type="entry name" value="Peptidase_S10"/>
</dbReference>
<evidence type="ECO:0000256" key="1">
    <source>
        <dbReference type="ARBA" id="ARBA00009431"/>
    </source>
</evidence>
<dbReference type="Gene3D" id="3.40.50.1820">
    <property type="entry name" value="alpha/beta hydrolase"/>
    <property type="match status" value="1"/>
</dbReference>
<evidence type="ECO:0000256" key="6">
    <source>
        <dbReference type="ARBA" id="ARBA00023145"/>
    </source>
</evidence>
<evidence type="ECO:0000313" key="11">
    <source>
        <dbReference type="EMBL" id="KAG0567753.1"/>
    </source>
</evidence>
<name>A0A8T0H8L1_CERPU</name>
<dbReference type="InterPro" id="IPR018202">
    <property type="entry name" value="Ser_caboxypep_ser_AS"/>
</dbReference>
<keyword evidence="4 9" id="KW-0732">Signal</keyword>
<dbReference type="GO" id="GO:0006508">
    <property type="term" value="P:proteolysis"/>
    <property type="evidence" value="ECO:0007669"/>
    <property type="project" value="UniProtKB-KW"/>
</dbReference>
<keyword evidence="7" id="KW-1015">Disulfide bond</keyword>
<dbReference type="PROSITE" id="PS00131">
    <property type="entry name" value="CARBOXYPEPT_SER_SER"/>
    <property type="match status" value="1"/>
</dbReference>
<dbReference type="Gene3D" id="3.40.50.12670">
    <property type="match status" value="1"/>
</dbReference>
<dbReference type="EC" id="3.4.16.-" evidence="9"/>
<organism evidence="11 12">
    <name type="scientific">Ceratodon purpureus</name>
    <name type="common">Fire moss</name>
    <name type="synonym">Dicranum purpureum</name>
    <dbReference type="NCBI Taxonomy" id="3225"/>
    <lineage>
        <taxon>Eukaryota</taxon>
        <taxon>Viridiplantae</taxon>
        <taxon>Streptophyta</taxon>
        <taxon>Embryophyta</taxon>
        <taxon>Bryophyta</taxon>
        <taxon>Bryophytina</taxon>
        <taxon>Bryopsida</taxon>
        <taxon>Dicranidae</taxon>
        <taxon>Pseudoditrichales</taxon>
        <taxon>Ditrichaceae</taxon>
        <taxon>Ceratodon</taxon>
    </lineage>
</organism>
<dbReference type="Pfam" id="PF00450">
    <property type="entry name" value="Peptidase_S10"/>
    <property type="match status" value="1"/>
</dbReference>
<evidence type="ECO:0000256" key="3">
    <source>
        <dbReference type="ARBA" id="ARBA00022670"/>
    </source>
</evidence>
<keyword evidence="5 9" id="KW-0378">Hydrolase</keyword>
<keyword evidence="8" id="KW-0325">Glycoprotein</keyword>
<evidence type="ECO:0000256" key="8">
    <source>
        <dbReference type="ARBA" id="ARBA00023180"/>
    </source>
</evidence>
<comment type="caution">
    <text evidence="11">The sequence shown here is derived from an EMBL/GenBank/DDBJ whole genome shotgun (WGS) entry which is preliminary data.</text>
</comment>
<dbReference type="InterPro" id="IPR029058">
    <property type="entry name" value="AB_hydrolase_fold"/>
</dbReference>
<keyword evidence="3 9" id="KW-0645">Protease</keyword>
<dbReference type="GO" id="GO:0004185">
    <property type="term" value="F:serine-type carboxypeptidase activity"/>
    <property type="evidence" value="ECO:0007669"/>
    <property type="project" value="UniProtKB-UniRule"/>
</dbReference>
<proteinExistence type="inferred from homology"/>
<dbReference type="PRINTS" id="PR00724">
    <property type="entry name" value="CRBOXYPTASEC"/>
</dbReference>
<dbReference type="FunFam" id="3.40.50.12670:FF:000001">
    <property type="entry name" value="Carboxypeptidase"/>
    <property type="match status" value="1"/>
</dbReference>
<evidence type="ECO:0000256" key="7">
    <source>
        <dbReference type="ARBA" id="ARBA00023157"/>
    </source>
</evidence>
<dbReference type="AlphaFoldDB" id="A0A8T0H8L1"/>
<keyword evidence="12" id="KW-1185">Reference proteome</keyword>
<dbReference type="FunFam" id="3.40.50.11320:FF:000002">
    <property type="entry name" value="Carboxypeptidase"/>
    <property type="match status" value="1"/>
</dbReference>
<sequence>MGRGGMPAMGAMWGLLCVCVSALLPLAVVGAPNGAAVESVPGFSGTLPSKHHAGYVSVNDTNGRELFYYFVESEGNPATDPVVLWLNGGPGCSSFDGFIYEHGPFKFEPAADSNSLPKLTLNPYSWSKAANVLYVDSPAGVGFSYSKTRGDYITGDLQTALDTHAFLLKWFEDYPEFQKNPFFITGESYAGIYVPTLSRNVAHGITAGVKPVINFKGYMVGNGCTDDQFDGDAIVPFIYGMGLISMDMYKGVQKACNGSYWNATDQTCLAKLNDIYDDVASVNIYDILEPCYYPDSEGSSHRSNSRLPESFRRLGETTGPHKIRKRQFGRAYPLRLNLKPGRVPTWPSLSHALFDSEEVPCTDDRIADTWLNSPSVRAALHAKSAADIGPWELCTNNIIFYHDAGSMIPIHRELTTSGYRALIYSGDHDMCVPYTGSEAWTASMGYEVTDHWRAWFVGRQVAGYTQGYANNLTFATIKGSGHTVPEYKPAEALAFFQRFLASEPL</sequence>
<dbReference type="GO" id="GO:0016747">
    <property type="term" value="F:acyltransferase activity, transferring groups other than amino-acyl groups"/>
    <property type="evidence" value="ECO:0007669"/>
    <property type="project" value="TreeGrafter"/>
</dbReference>
<dbReference type="GO" id="GO:0019748">
    <property type="term" value="P:secondary metabolic process"/>
    <property type="evidence" value="ECO:0007669"/>
    <property type="project" value="TreeGrafter"/>
</dbReference>
<feature type="chain" id="PRO_5035965623" description="Carboxypeptidase" evidence="9">
    <location>
        <begin position="31"/>
        <end position="505"/>
    </location>
</feature>
<keyword evidence="2 9" id="KW-0121">Carboxypeptidase</keyword>
<dbReference type="Proteomes" id="UP000822688">
    <property type="component" value="Chromosome 7"/>
</dbReference>
<comment type="similarity">
    <text evidence="1 9">Belongs to the peptidase S10 family.</text>
</comment>
<evidence type="ECO:0000256" key="4">
    <source>
        <dbReference type="ARBA" id="ARBA00022729"/>
    </source>
</evidence>
<dbReference type="PANTHER" id="PTHR11802:SF254">
    <property type="entry name" value="SERINE CARBOXYPEPTIDASE-LIKE 20"/>
    <property type="match status" value="1"/>
</dbReference>
<evidence type="ECO:0000256" key="5">
    <source>
        <dbReference type="ARBA" id="ARBA00022801"/>
    </source>
</evidence>
<dbReference type="PANTHER" id="PTHR11802">
    <property type="entry name" value="SERINE PROTEASE FAMILY S10 SERINE CARBOXYPEPTIDASE"/>
    <property type="match status" value="1"/>
</dbReference>
<reference evidence="11" key="1">
    <citation type="submission" date="2020-06" db="EMBL/GenBank/DDBJ databases">
        <title>WGS assembly of Ceratodon purpureus strain R40.</title>
        <authorList>
            <person name="Carey S.B."/>
            <person name="Jenkins J."/>
            <person name="Shu S."/>
            <person name="Lovell J.T."/>
            <person name="Sreedasyam A."/>
            <person name="Maumus F."/>
            <person name="Tiley G.P."/>
            <person name="Fernandez-Pozo N."/>
            <person name="Barry K."/>
            <person name="Chen C."/>
            <person name="Wang M."/>
            <person name="Lipzen A."/>
            <person name="Daum C."/>
            <person name="Saski C.A."/>
            <person name="Payton A.C."/>
            <person name="Mcbreen J.C."/>
            <person name="Conrad R.E."/>
            <person name="Kollar L.M."/>
            <person name="Olsson S."/>
            <person name="Huttunen S."/>
            <person name="Landis J.B."/>
            <person name="Wickett N.J."/>
            <person name="Johnson M.G."/>
            <person name="Rensing S.A."/>
            <person name="Grimwood J."/>
            <person name="Schmutz J."/>
            <person name="Mcdaniel S.F."/>
        </authorList>
    </citation>
    <scope>NUCLEOTIDE SEQUENCE</scope>
    <source>
        <strain evidence="11">R40</strain>
    </source>
</reference>
<evidence type="ECO:0000256" key="2">
    <source>
        <dbReference type="ARBA" id="ARBA00022645"/>
    </source>
</evidence>
<dbReference type="InterPro" id="IPR033124">
    <property type="entry name" value="Ser_caboxypep_his_AS"/>
</dbReference>
<keyword evidence="6" id="KW-0865">Zymogen</keyword>